<dbReference type="Gene3D" id="3.80.10.10">
    <property type="entry name" value="Ribonuclease Inhibitor"/>
    <property type="match status" value="1"/>
</dbReference>
<gene>
    <name evidence="1" type="ORF">M977_04206</name>
</gene>
<organism evidence="1 2">
    <name type="scientific">Buttiauxella gaviniae ATCC 51604</name>
    <dbReference type="NCBI Taxonomy" id="1354253"/>
    <lineage>
        <taxon>Bacteria</taxon>
        <taxon>Pseudomonadati</taxon>
        <taxon>Pseudomonadota</taxon>
        <taxon>Gammaproteobacteria</taxon>
        <taxon>Enterobacterales</taxon>
        <taxon>Enterobacteriaceae</taxon>
        <taxon>Buttiauxella</taxon>
    </lineage>
</organism>
<accession>A0A1B7HMX7</accession>
<dbReference type="Proteomes" id="UP000078504">
    <property type="component" value="Unassembled WGS sequence"/>
</dbReference>
<dbReference type="InterPro" id="IPR032675">
    <property type="entry name" value="LRR_dom_sf"/>
</dbReference>
<sequence>MPDSNQNVASTPDLNAIGSWTKDDYASLSANFISQMTVPQIQQMKHPDWVTGKAISGFTAEHIPVLAVDFYSITGEWLNNLNSTATKAITPDQMTRLTFYNLCNLDKEHLGQLTAAQVAGINDNYQWYSSAWLNNLTTEAFSGIPINKLNQIKLIDLAALNRDHIAVISAENLHQLNDGHLSSLLANQVSAITDLSMLTSNQFSLLNISELPASFFANMNPVQYNGLTAHQISTLSIDQVKVMKHVDEVQASSMVGFTAEQMASIHTEEVTSAKINKLSTAALLALTPDQIAFIGDLNNLDNAHLKALTAAQVNAVEGISTLSSEQFALLNLSGISASAIRGWAVTEYANLTAHQISTFTPEQMNALQHIDWIPTAAASGFTAAQMSSFSNDMLSLLTADQVAAITHLNALTSQQFGKLDISLLSDATISGLSKTEYEGLTAQQIATLTPGQIKAMLHTSW</sequence>
<reference evidence="1 2" key="1">
    <citation type="submission" date="2016-04" db="EMBL/GenBank/DDBJ databases">
        <title>ATOL: Assembling a taxonomically balanced genome-scale reconstruction of the evolutionary history of the Enterobacteriaceae.</title>
        <authorList>
            <person name="Plunkett G.III."/>
            <person name="Neeno-Eckwall E.C."/>
            <person name="Glasner J.D."/>
            <person name="Perna N.T."/>
        </authorList>
    </citation>
    <scope>NUCLEOTIDE SEQUENCE [LARGE SCALE GENOMIC DNA]</scope>
    <source>
        <strain evidence="1 2">ATCC 51604</strain>
    </source>
</reference>
<evidence type="ECO:0000313" key="2">
    <source>
        <dbReference type="Proteomes" id="UP000078504"/>
    </source>
</evidence>
<evidence type="ECO:0000313" key="1">
    <source>
        <dbReference type="EMBL" id="OAT16960.1"/>
    </source>
</evidence>
<name>A0A1B7HMX7_9ENTR</name>
<proteinExistence type="predicted"/>
<protein>
    <submittedName>
        <fullName evidence="1">Uncharacterized protein</fullName>
    </submittedName>
</protein>
<comment type="caution">
    <text evidence="1">The sequence shown here is derived from an EMBL/GenBank/DDBJ whole genome shotgun (WGS) entry which is preliminary data.</text>
</comment>
<dbReference type="PATRIC" id="fig|1354253.4.peg.4316"/>
<dbReference type="EMBL" id="LXEP01000044">
    <property type="protein sequence ID" value="OAT16960.1"/>
    <property type="molecule type" value="Genomic_DNA"/>
</dbReference>
<feature type="non-terminal residue" evidence="1">
    <location>
        <position position="461"/>
    </location>
</feature>
<dbReference type="AlphaFoldDB" id="A0A1B7HMX7"/>
<dbReference type="RefSeq" id="WP_157092102.1">
    <property type="nucleotide sequence ID" value="NZ_LXEP01000044.1"/>
</dbReference>